<dbReference type="InterPro" id="IPR020849">
    <property type="entry name" value="Small_GTPase_Ras-type"/>
</dbReference>
<dbReference type="Pfam" id="PF00071">
    <property type="entry name" value="Ras"/>
    <property type="match status" value="1"/>
</dbReference>
<dbReference type="PRINTS" id="PR00449">
    <property type="entry name" value="RASTRNSFRMNG"/>
</dbReference>
<dbReference type="GeneTree" id="ENSGT00940000158947"/>
<keyword evidence="2" id="KW-0342">GTP-binding</keyword>
<accession>G3VEN3</accession>
<sequence>MTNQPKKGKMVYKLVVMGSCGVGKSALIVRLVKNCFVTDHNLTIEDFYPQIVVDGKPCQLQIVDTAGSEENPNRLEFMCCGDGFLCVYAVDDIKSFVDVNIFRDQLLRVKNTESVPFVLVANKADVANCLVSPVLGQAMAKDFQVPFVEVSAKTGQSVEHAFHELVREIRRMWAEELGHLPVDKQNQGCGFKYCTIM</sequence>
<dbReference type="PROSITE" id="PS51419">
    <property type="entry name" value="RAB"/>
    <property type="match status" value="1"/>
</dbReference>
<dbReference type="GO" id="GO:0005525">
    <property type="term" value="F:GTP binding"/>
    <property type="evidence" value="ECO:0007669"/>
    <property type="project" value="UniProtKB-KW"/>
</dbReference>
<evidence type="ECO:0000256" key="1">
    <source>
        <dbReference type="ARBA" id="ARBA00022741"/>
    </source>
</evidence>
<dbReference type="Proteomes" id="UP000007648">
    <property type="component" value="Unassembled WGS sequence"/>
</dbReference>
<dbReference type="InterPro" id="IPR001806">
    <property type="entry name" value="Small_GTPase"/>
</dbReference>
<dbReference type="GO" id="GO:0007165">
    <property type="term" value="P:signal transduction"/>
    <property type="evidence" value="ECO:0007669"/>
    <property type="project" value="InterPro"/>
</dbReference>
<evidence type="ECO:0000313" key="3">
    <source>
        <dbReference type="Ensembl" id="ENSSHAP00000001637.2"/>
    </source>
</evidence>
<keyword evidence="1" id="KW-0547">Nucleotide-binding</keyword>
<reference evidence="3" key="3">
    <citation type="submission" date="2025-09" db="UniProtKB">
        <authorList>
            <consortium name="Ensembl"/>
        </authorList>
    </citation>
    <scope>IDENTIFICATION</scope>
</reference>
<reference evidence="3 4" key="1">
    <citation type="journal article" date="2011" name="Proc. Natl. Acad. Sci. U.S.A.">
        <title>Genetic diversity and population structure of the endangered marsupial Sarcophilus harrisii (Tasmanian devil).</title>
        <authorList>
            <person name="Miller W."/>
            <person name="Hayes V.M."/>
            <person name="Ratan A."/>
            <person name="Petersen D.C."/>
            <person name="Wittekindt N.E."/>
            <person name="Miller J."/>
            <person name="Walenz B."/>
            <person name="Knight J."/>
            <person name="Qi J."/>
            <person name="Zhao F."/>
            <person name="Wang Q."/>
            <person name="Bedoya-Reina O.C."/>
            <person name="Katiyar N."/>
            <person name="Tomsho L.P."/>
            <person name="Kasson L.M."/>
            <person name="Hardie R.A."/>
            <person name="Woodbridge P."/>
            <person name="Tindall E.A."/>
            <person name="Bertelsen M.F."/>
            <person name="Dixon D."/>
            <person name="Pyecroft S."/>
            <person name="Helgen K.M."/>
            <person name="Lesk A.M."/>
            <person name="Pringle T.H."/>
            <person name="Patterson N."/>
            <person name="Zhang Y."/>
            <person name="Kreiss A."/>
            <person name="Woods G.M."/>
            <person name="Jones M.E."/>
            <person name="Schuster S.C."/>
        </authorList>
    </citation>
    <scope>NUCLEOTIDE SEQUENCE [LARGE SCALE GENOMIC DNA]</scope>
</reference>
<dbReference type="eggNOG" id="KOG0395">
    <property type="taxonomic scope" value="Eukaryota"/>
</dbReference>
<dbReference type="NCBIfam" id="TIGR00231">
    <property type="entry name" value="small_GTP"/>
    <property type="match status" value="1"/>
</dbReference>
<dbReference type="PANTHER" id="PTHR24070">
    <property type="entry name" value="RAS, DI-RAS, AND RHEB FAMILY MEMBERS OF SMALL GTPASE SUPERFAMILY"/>
    <property type="match status" value="1"/>
</dbReference>
<dbReference type="SMART" id="SM00173">
    <property type="entry name" value="RAS"/>
    <property type="match status" value="1"/>
</dbReference>
<dbReference type="GO" id="GO:0016020">
    <property type="term" value="C:membrane"/>
    <property type="evidence" value="ECO:0007669"/>
    <property type="project" value="InterPro"/>
</dbReference>
<dbReference type="SMART" id="SM00175">
    <property type="entry name" value="RAB"/>
    <property type="match status" value="1"/>
</dbReference>
<keyword evidence="4" id="KW-1185">Reference proteome</keyword>
<dbReference type="HOGENOM" id="CLU_041217_9_8_1"/>
<dbReference type="InterPro" id="IPR027417">
    <property type="entry name" value="P-loop_NTPase"/>
</dbReference>
<dbReference type="SUPFAM" id="SSF52540">
    <property type="entry name" value="P-loop containing nucleoside triphosphate hydrolases"/>
    <property type="match status" value="1"/>
</dbReference>
<dbReference type="Gene3D" id="3.40.50.300">
    <property type="entry name" value="P-loop containing nucleotide triphosphate hydrolases"/>
    <property type="match status" value="1"/>
</dbReference>
<dbReference type="PROSITE" id="PS51421">
    <property type="entry name" value="RAS"/>
    <property type="match status" value="1"/>
</dbReference>
<dbReference type="InterPro" id="IPR005225">
    <property type="entry name" value="Small_GTP-bd"/>
</dbReference>
<reference evidence="3" key="2">
    <citation type="submission" date="2025-08" db="UniProtKB">
        <authorList>
            <consortium name="Ensembl"/>
        </authorList>
    </citation>
    <scope>IDENTIFICATION</scope>
</reference>
<organism evidence="3 4">
    <name type="scientific">Sarcophilus harrisii</name>
    <name type="common">Tasmanian devil</name>
    <name type="synonym">Sarcophilus laniarius</name>
    <dbReference type="NCBI Taxonomy" id="9305"/>
    <lineage>
        <taxon>Eukaryota</taxon>
        <taxon>Metazoa</taxon>
        <taxon>Chordata</taxon>
        <taxon>Craniata</taxon>
        <taxon>Vertebrata</taxon>
        <taxon>Euteleostomi</taxon>
        <taxon>Mammalia</taxon>
        <taxon>Metatheria</taxon>
        <taxon>Dasyuromorphia</taxon>
        <taxon>Dasyuridae</taxon>
        <taxon>Sarcophilus</taxon>
    </lineage>
</organism>
<dbReference type="SMART" id="SM00174">
    <property type="entry name" value="RHO"/>
    <property type="match status" value="1"/>
</dbReference>
<dbReference type="AlphaFoldDB" id="G3VEN3"/>
<proteinExistence type="predicted"/>
<dbReference type="InParanoid" id="G3VEN3"/>
<dbReference type="STRING" id="9305.ENSSHAP00000001637"/>
<protein>
    <submittedName>
        <fullName evidence="3">Uncharacterized protein</fullName>
    </submittedName>
</protein>
<dbReference type="GO" id="GO:0003924">
    <property type="term" value="F:GTPase activity"/>
    <property type="evidence" value="ECO:0007669"/>
    <property type="project" value="InterPro"/>
</dbReference>
<evidence type="ECO:0000256" key="2">
    <source>
        <dbReference type="ARBA" id="ARBA00023134"/>
    </source>
</evidence>
<name>G3VEN3_SARHA</name>
<evidence type="ECO:0000313" key="4">
    <source>
        <dbReference type="Proteomes" id="UP000007648"/>
    </source>
</evidence>
<dbReference type="Ensembl" id="ENSSHAT00000001654.2">
    <property type="protein sequence ID" value="ENSSHAP00000001637.2"/>
    <property type="gene ID" value="ENSSHAG00000001457.2"/>
</dbReference>